<dbReference type="SUPFAM" id="SSF52540">
    <property type="entry name" value="P-loop containing nucleoside triphosphate hydrolases"/>
    <property type="match status" value="1"/>
</dbReference>
<comment type="caution">
    <text evidence="1">The sequence shown here is derived from an EMBL/GenBank/DDBJ whole genome shotgun (WGS) entry which is preliminary data.</text>
</comment>
<gene>
    <name evidence="1" type="primary">imuA</name>
    <name evidence="1" type="ORF">NJ75_00429</name>
</gene>
<dbReference type="Gene3D" id="3.40.50.300">
    <property type="entry name" value="P-loop containing nucleotide triphosphate hydrolases"/>
    <property type="match status" value="1"/>
</dbReference>
<evidence type="ECO:0000313" key="1">
    <source>
        <dbReference type="EMBL" id="KHS48997.1"/>
    </source>
</evidence>
<accession>A0A0B9AEA4</accession>
<proteinExistence type="predicted"/>
<name>A0A0B9AEA4_9SPHN</name>
<dbReference type="AlphaFoldDB" id="A0A0B9AEA4"/>
<organism evidence="1 2">
    <name type="scientific">Novosphingobium subterraneum</name>
    <dbReference type="NCBI Taxonomy" id="48936"/>
    <lineage>
        <taxon>Bacteria</taxon>
        <taxon>Pseudomonadati</taxon>
        <taxon>Pseudomonadota</taxon>
        <taxon>Alphaproteobacteria</taxon>
        <taxon>Sphingomonadales</taxon>
        <taxon>Sphingomonadaceae</taxon>
        <taxon>Novosphingobium</taxon>
    </lineage>
</organism>
<sequence>MIEHAPIRDPVAALGTLAPGLVRGIGASDRTHRWTPGLALDCPHVELFARARDACGAGMALALARDALRQQRAAELHDRRPFLWVQDKAALRLSGRPYLPGLAADLRHRLVHVAAATPEDALFALEEGLRCHDMAFVIGEIAGNPRALDFTASRRLSLAAEKHGVPLWLVRLDARRDLGAARMRWEIAPAPSPRPRWNAHAPGIATWRADLFRAHTFHPGQWILCDDDALLVAEPFTPDHGDLVHESGDRSLATG</sequence>
<dbReference type="EMBL" id="JRVC01000002">
    <property type="protein sequence ID" value="KHS48997.1"/>
    <property type="molecule type" value="Genomic_DNA"/>
</dbReference>
<keyword evidence="2" id="KW-1185">Reference proteome</keyword>
<dbReference type="STRING" id="48936.NJ75_00429"/>
<dbReference type="PATRIC" id="fig|48936.3.peg.439"/>
<dbReference type="RefSeq" id="WP_230487828.1">
    <property type="nucleotide sequence ID" value="NZ_JRVC01000002.1"/>
</dbReference>
<evidence type="ECO:0000313" key="2">
    <source>
        <dbReference type="Proteomes" id="UP000031338"/>
    </source>
</evidence>
<dbReference type="Proteomes" id="UP000031338">
    <property type="component" value="Unassembled WGS sequence"/>
</dbReference>
<dbReference type="InterPro" id="IPR027417">
    <property type="entry name" value="P-loop_NTPase"/>
</dbReference>
<reference evidence="1 2" key="1">
    <citation type="submission" date="2014-10" db="EMBL/GenBank/DDBJ databases">
        <title>Draft genome sequence of Novosphingobium subterraneum DSM 12447.</title>
        <authorList>
            <person name="Gan H.M."/>
            <person name="Gan H.Y."/>
            <person name="Savka M.A."/>
        </authorList>
    </citation>
    <scope>NUCLEOTIDE SEQUENCE [LARGE SCALE GENOMIC DNA]</scope>
    <source>
        <strain evidence="1 2">DSM 12447</strain>
    </source>
</reference>
<protein>
    <submittedName>
        <fullName evidence="1">Protein ImuA</fullName>
    </submittedName>
</protein>